<sequence length="65" mass="7594">MVGFVQLFFMAFLLFYQPEGPILFSVNHCWAPLQWLVHQLSKWTNETAGSEKSKNKKITMLMLNC</sequence>
<evidence type="ECO:0000313" key="2">
    <source>
        <dbReference type="Proteomes" id="UP001153050"/>
    </source>
</evidence>
<keyword evidence="2" id="KW-1185">Reference proteome</keyword>
<comment type="caution">
    <text evidence="1">The sequence shown here is derived from an EMBL/GenBank/DDBJ whole genome shotgun (WGS) entry which is preliminary data.</text>
</comment>
<protein>
    <submittedName>
        <fullName evidence="1">Uncharacterized protein</fullName>
    </submittedName>
</protein>
<evidence type="ECO:0000313" key="1">
    <source>
        <dbReference type="EMBL" id="CAH2406645.1"/>
    </source>
</evidence>
<dbReference type="EMBL" id="CAKXZT010000150">
    <property type="protein sequence ID" value="CAH2406645.1"/>
    <property type="molecule type" value="Genomic_DNA"/>
</dbReference>
<gene>
    <name evidence="1" type="ORF">MES5069_530045</name>
</gene>
<reference evidence="1 2" key="1">
    <citation type="submission" date="2022-03" db="EMBL/GenBank/DDBJ databases">
        <authorList>
            <person name="Brunel B."/>
        </authorList>
    </citation>
    <scope>NUCLEOTIDE SEQUENCE [LARGE SCALE GENOMIC DNA]</scope>
    <source>
        <strain evidence="1">STM5069sample</strain>
    </source>
</reference>
<organism evidence="1 2">
    <name type="scientific">Mesorhizobium escarrei</name>
    <dbReference type="NCBI Taxonomy" id="666018"/>
    <lineage>
        <taxon>Bacteria</taxon>
        <taxon>Pseudomonadati</taxon>
        <taxon>Pseudomonadota</taxon>
        <taxon>Alphaproteobacteria</taxon>
        <taxon>Hyphomicrobiales</taxon>
        <taxon>Phyllobacteriaceae</taxon>
        <taxon>Mesorhizobium</taxon>
    </lineage>
</organism>
<dbReference type="Proteomes" id="UP001153050">
    <property type="component" value="Unassembled WGS sequence"/>
</dbReference>
<name>A0ABN8KB04_9HYPH</name>
<proteinExistence type="predicted"/>
<accession>A0ABN8KB04</accession>